<feature type="domain" description="ABC3 transporter permease C-terminal" evidence="8">
    <location>
        <begin position="712"/>
        <end position="824"/>
    </location>
</feature>
<dbReference type="STRING" id="1121322.SAMN02745136_02701"/>
<evidence type="ECO:0000259" key="8">
    <source>
        <dbReference type="Pfam" id="PF02687"/>
    </source>
</evidence>
<evidence type="ECO:0000256" key="5">
    <source>
        <dbReference type="ARBA" id="ARBA00023136"/>
    </source>
</evidence>
<keyword evidence="3 7" id="KW-0812">Transmembrane</keyword>
<dbReference type="PANTHER" id="PTHR30572">
    <property type="entry name" value="MEMBRANE COMPONENT OF TRANSPORTER-RELATED"/>
    <property type="match status" value="1"/>
</dbReference>
<dbReference type="PANTHER" id="PTHR30572:SF4">
    <property type="entry name" value="ABC TRANSPORTER PERMEASE YTRF"/>
    <property type="match status" value="1"/>
</dbReference>
<dbReference type="AlphaFoldDB" id="A0A1M6T929"/>
<feature type="transmembrane region" description="Helical" evidence="7">
    <location>
        <begin position="432"/>
        <end position="452"/>
    </location>
</feature>
<keyword evidence="5 7" id="KW-0472">Membrane</keyword>
<dbReference type="GO" id="GO:0005886">
    <property type="term" value="C:plasma membrane"/>
    <property type="evidence" value="ECO:0007669"/>
    <property type="project" value="UniProtKB-SubCell"/>
</dbReference>
<evidence type="ECO:0000256" key="3">
    <source>
        <dbReference type="ARBA" id="ARBA00022692"/>
    </source>
</evidence>
<dbReference type="Pfam" id="PF02687">
    <property type="entry name" value="FtsX"/>
    <property type="match status" value="2"/>
</dbReference>
<sequence>MIKVDNNGTIHSLSRSFIKLNKNRNIITVIAIILTSVLFTSVFTASFSILKSSVESEIRTAMDRSHAAVENLTKEQYELVSKDNEIKKSGLSIFLSLAENKELSEIQTEIRYADKNAADSFLCLPTTGKLPQKEDEIAASTIVLDALKIKHQLGEKVKLTYTLNNQVIKKEFTLCGYWKGDKVAMSQLAWVSKAYSDSMAPAATAEQIKKGNYEGDYNLSIWFSNSFKLEEKTKALEKRCNLKEDNADFSENPAYDLFAEDSFPFGAVTIILGIIMLSGYLIIYNVFNISVNIDIRAYGLLKNIGTTGKQLKKIVRLQALWLSTIGIPLGMVIGFLIGRTMTPFLLSDGIAGSKVPASISYNPLIFIAAALFTLLTIYAGCLKPCRIVERLSPVEAVRMTDVKIHKRTKKSGNVTALSMAVSTVSRTGLKSIAVIVSMALSLMILNMVYMIVKGFDFNAYIGMYISSDFEVNGFTNNLKSADLKIITPEFKNALAENKDIESTGLIYYTKGSHKIDDVLYKNLVEWVKKIGKDNFSENDQDYMETALKKRVVQSQIIGINEAAFHKLEIGDDKCTWKEFSSGKYIINSLPAYGNGKFYSAGDKVNVEFSDTDSKEYQVLGLGSLPYTLSFYYYCPLITQIFFLPEKEYVQKTGNNNAMIAASNLKKGKEKAVSEWLDAYIKKHDSKFIVKSKYELRKEFENYVNKYYMIGGMLTAVLFVIGILNFFNTSATSILSRKRELSLLEAVGMTKKQLLKMLIIEGILYLVMAFTIAATLGTVVAGKLINMSVDKVFFYHSRLSILPSIVTIPLLLFIVVIVPVYHYNRMCKETVVERIRNEG</sequence>
<comment type="subcellular location">
    <subcellularLocation>
        <location evidence="1">Cell membrane</location>
        <topology evidence="1">Multi-pass membrane protein</topology>
    </subcellularLocation>
</comment>
<feature type="transmembrane region" description="Helical" evidence="7">
    <location>
        <begin position="800"/>
        <end position="820"/>
    </location>
</feature>
<evidence type="ECO:0000256" key="6">
    <source>
        <dbReference type="ARBA" id="ARBA00038076"/>
    </source>
</evidence>
<feature type="domain" description="ABC3 transporter permease C-terminal" evidence="8">
    <location>
        <begin position="270"/>
        <end position="381"/>
    </location>
</feature>
<keyword evidence="2" id="KW-1003">Cell membrane</keyword>
<feature type="transmembrane region" description="Helical" evidence="7">
    <location>
        <begin position="361"/>
        <end position="382"/>
    </location>
</feature>
<organism evidence="9 10">
    <name type="scientific">Anaerocolumna jejuensis DSM 15929</name>
    <dbReference type="NCBI Taxonomy" id="1121322"/>
    <lineage>
        <taxon>Bacteria</taxon>
        <taxon>Bacillati</taxon>
        <taxon>Bacillota</taxon>
        <taxon>Clostridia</taxon>
        <taxon>Lachnospirales</taxon>
        <taxon>Lachnospiraceae</taxon>
        <taxon>Anaerocolumna</taxon>
    </lineage>
</organism>
<evidence type="ECO:0000313" key="9">
    <source>
        <dbReference type="EMBL" id="SHK53511.1"/>
    </source>
</evidence>
<dbReference type="OrthoDB" id="1694171at2"/>
<feature type="transmembrane region" description="Helical" evidence="7">
    <location>
        <begin position="263"/>
        <end position="287"/>
    </location>
</feature>
<dbReference type="RefSeq" id="WP_073276757.1">
    <property type="nucleotide sequence ID" value="NZ_FRAC01000013.1"/>
</dbReference>
<dbReference type="EMBL" id="FRAC01000013">
    <property type="protein sequence ID" value="SHK53511.1"/>
    <property type="molecule type" value="Genomic_DNA"/>
</dbReference>
<proteinExistence type="inferred from homology"/>
<feature type="transmembrane region" description="Helical" evidence="7">
    <location>
        <begin position="706"/>
        <end position="726"/>
    </location>
</feature>
<evidence type="ECO:0000256" key="1">
    <source>
        <dbReference type="ARBA" id="ARBA00004651"/>
    </source>
</evidence>
<accession>A0A1M6T929</accession>
<comment type="similarity">
    <text evidence="6">Belongs to the ABC-4 integral membrane protein family.</text>
</comment>
<dbReference type="InterPro" id="IPR050250">
    <property type="entry name" value="Macrolide_Exporter_MacB"/>
</dbReference>
<name>A0A1M6T929_9FIRM</name>
<feature type="transmembrane region" description="Helical" evidence="7">
    <location>
        <begin position="26"/>
        <end position="50"/>
    </location>
</feature>
<gene>
    <name evidence="9" type="ORF">SAMN02745136_02701</name>
</gene>
<dbReference type="InterPro" id="IPR003838">
    <property type="entry name" value="ABC3_permease_C"/>
</dbReference>
<keyword evidence="10" id="KW-1185">Reference proteome</keyword>
<reference evidence="9 10" key="1">
    <citation type="submission" date="2016-11" db="EMBL/GenBank/DDBJ databases">
        <authorList>
            <person name="Jaros S."/>
            <person name="Januszkiewicz K."/>
            <person name="Wedrychowicz H."/>
        </authorList>
    </citation>
    <scope>NUCLEOTIDE SEQUENCE [LARGE SCALE GENOMIC DNA]</scope>
    <source>
        <strain evidence="9 10">DSM 15929</strain>
    </source>
</reference>
<evidence type="ECO:0000256" key="7">
    <source>
        <dbReference type="SAM" id="Phobius"/>
    </source>
</evidence>
<evidence type="ECO:0000256" key="4">
    <source>
        <dbReference type="ARBA" id="ARBA00022989"/>
    </source>
</evidence>
<evidence type="ECO:0000313" key="10">
    <source>
        <dbReference type="Proteomes" id="UP000184386"/>
    </source>
</evidence>
<keyword evidence="4 7" id="KW-1133">Transmembrane helix</keyword>
<feature type="transmembrane region" description="Helical" evidence="7">
    <location>
        <begin position="757"/>
        <end position="780"/>
    </location>
</feature>
<protein>
    <submittedName>
        <fullName evidence="9">Putative ABC transport system permease protein</fullName>
    </submittedName>
</protein>
<dbReference type="Proteomes" id="UP000184386">
    <property type="component" value="Unassembled WGS sequence"/>
</dbReference>
<feature type="transmembrane region" description="Helical" evidence="7">
    <location>
        <begin position="319"/>
        <end position="341"/>
    </location>
</feature>
<evidence type="ECO:0000256" key="2">
    <source>
        <dbReference type="ARBA" id="ARBA00022475"/>
    </source>
</evidence>
<dbReference type="GO" id="GO:0022857">
    <property type="term" value="F:transmembrane transporter activity"/>
    <property type="evidence" value="ECO:0007669"/>
    <property type="project" value="TreeGrafter"/>
</dbReference>